<dbReference type="PANTHER" id="PTHR21403">
    <property type="entry name" value="ATP PHOSPHORIBOSYLTRANSFERASE ATP-PRTASE"/>
    <property type="match status" value="1"/>
</dbReference>
<keyword evidence="11 16" id="KW-0808">Transferase</keyword>
<keyword evidence="13 16" id="KW-0067">ATP-binding</keyword>
<accession>A0A6N2SXE0</accession>
<dbReference type="UniPathway" id="UPA00031">
    <property type="reaction ID" value="UER00006"/>
</dbReference>
<feature type="domain" description="ATP phosphoribosyltransferase catalytic" evidence="17">
    <location>
        <begin position="56"/>
        <end position="208"/>
    </location>
</feature>
<evidence type="ECO:0000256" key="13">
    <source>
        <dbReference type="ARBA" id="ARBA00022840"/>
    </source>
</evidence>
<organism evidence="18">
    <name type="scientific">[Clostridium] nexile</name>
    <dbReference type="NCBI Taxonomy" id="29361"/>
    <lineage>
        <taxon>Bacteria</taxon>
        <taxon>Bacillati</taxon>
        <taxon>Bacillota</taxon>
        <taxon>Clostridia</taxon>
        <taxon>Lachnospirales</taxon>
        <taxon>Lachnospiraceae</taxon>
        <taxon>Tyzzerella</taxon>
    </lineage>
</organism>
<comment type="function">
    <text evidence="15 16">Catalyzes the condensation of ATP and 5-phosphoribose 1-diphosphate to form N'-(5'-phosphoribosyl)-ATP (PR-ATP). Has a crucial role in the pathway because the rate of histidine biosynthesis seems to be controlled primarily by regulation of HisG enzymatic activity.</text>
</comment>
<dbReference type="InterPro" id="IPR018198">
    <property type="entry name" value="ATP_PRibTrfase_CS"/>
</dbReference>
<dbReference type="FunFam" id="3.40.190.10:FF:000008">
    <property type="entry name" value="ATP phosphoribosyltransferase"/>
    <property type="match status" value="1"/>
</dbReference>
<dbReference type="InterPro" id="IPR024893">
    <property type="entry name" value="ATP_PRibTrfase_HisG_short"/>
</dbReference>
<evidence type="ECO:0000256" key="8">
    <source>
        <dbReference type="ARBA" id="ARBA00022490"/>
    </source>
</evidence>
<evidence type="ECO:0000256" key="11">
    <source>
        <dbReference type="ARBA" id="ARBA00022679"/>
    </source>
</evidence>
<dbReference type="PANTHER" id="PTHR21403:SF8">
    <property type="entry name" value="ATP PHOSPHORIBOSYLTRANSFERASE"/>
    <property type="match status" value="1"/>
</dbReference>
<dbReference type="Gene3D" id="3.40.190.10">
    <property type="entry name" value="Periplasmic binding protein-like II"/>
    <property type="match status" value="2"/>
</dbReference>
<name>A0A6N2SXE0_9FIRM</name>
<dbReference type="GO" id="GO:0000105">
    <property type="term" value="P:L-histidine biosynthetic process"/>
    <property type="evidence" value="ECO:0007669"/>
    <property type="project" value="UniProtKB-UniRule"/>
</dbReference>
<evidence type="ECO:0000256" key="15">
    <source>
        <dbReference type="ARBA" id="ARBA00024861"/>
    </source>
</evidence>
<evidence type="ECO:0000256" key="1">
    <source>
        <dbReference type="ARBA" id="ARBA00000915"/>
    </source>
</evidence>
<dbReference type="InterPro" id="IPR001348">
    <property type="entry name" value="ATP_PRibTrfase_HisG"/>
</dbReference>
<dbReference type="EC" id="2.4.2.17" evidence="6 16"/>
<comment type="pathway">
    <text evidence="3 16">Amino-acid biosynthesis; L-histidine biosynthesis; L-histidine from 5-phospho-alpha-D-ribose 1-diphosphate: step 1/9.</text>
</comment>
<evidence type="ECO:0000256" key="5">
    <source>
        <dbReference type="ARBA" id="ARBA00011496"/>
    </source>
</evidence>
<evidence type="ECO:0000256" key="4">
    <source>
        <dbReference type="ARBA" id="ARBA00009489"/>
    </source>
</evidence>
<evidence type="ECO:0000256" key="16">
    <source>
        <dbReference type="HAMAP-Rule" id="MF_01018"/>
    </source>
</evidence>
<keyword evidence="8 16" id="KW-0963">Cytoplasm</keyword>
<keyword evidence="14 16" id="KW-0368">Histidine biosynthesis</keyword>
<evidence type="ECO:0000256" key="7">
    <source>
        <dbReference type="ARBA" id="ARBA00020998"/>
    </source>
</evidence>
<dbReference type="AlphaFoldDB" id="A0A6N2SXE0"/>
<protein>
    <recommendedName>
        <fullName evidence="7 16">ATP phosphoribosyltransferase</fullName>
        <shortName evidence="16">ATP-PRT</shortName>
        <shortName evidence="16">ATP-PRTase</shortName>
        <ecNumber evidence="6 16">2.4.2.17</ecNumber>
    </recommendedName>
</protein>
<keyword evidence="10 16" id="KW-0328">Glycosyltransferase</keyword>
<comment type="similarity">
    <text evidence="4 16">Belongs to the ATP phosphoribosyltransferase family. Short subfamily.</text>
</comment>
<evidence type="ECO:0000256" key="14">
    <source>
        <dbReference type="ARBA" id="ARBA00023102"/>
    </source>
</evidence>
<dbReference type="HAMAP" id="MF_01018">
    <property type="entry name" value="HisG_Short"/>
    <property type="match status" value="1"/>
</dbReference>
<dbReference type="EMBL" id="CACRTG010000008">
    <property type="protein sequence ID" value="VYS97786.1"/>
    <property type="molecule type" value="Genomic_DNA"/>
</dbReference>
<evidence type="ECO:0000256" key="10">
    <source>
        <dbReference type="ARBA" id="ARBA00022676"/>
    </source>
</evidence>
<reference evidence="18" key="1">
    <citation type="submission" date="2019-11" db="EMBL/GenBank/DDBJ databases">
        <authorList>
            <person name="Feng L."/>
        </authorList>
    </citation>
    <scope>NUCLEOTIDE SEQUENCE</scope>
    <source>
        <strain evidence="18">CnexileLFYP112</strain>
    </source>
</reference>
<gene>
    <name evidence="16 18" type="primary">hisG</name>
    <name evidence="18" type="ORF">CNLFYP112_01524</name>
</gene>
<dbReference type="CDD" id="cd13595">
    <property type="entry name" value="PBP2_HisGs"/>
    <property type="match status" value="1"/>
</dbReference>
<dbReference type="GO" id="GO:0005524">
    <property type="term" value="F:ATP binding"/>
    <property type="evidence" value="ECO:0007669"/>
    <property type="project" value="UniProtKB-KW"/>
</dbReference>
<evidence type="ECO:0000256" key="9">
    <source>
        <dbReference type="ARBA" id="ARBA00022605"/>
    </source>
</evidence>
<dbReference type="GO" id="GO:0003879">
    <property type="term" value="F:ATP phosphoribosyltransferase activity"/>
    <property type="evidence" value="ECO:0007669"/>
    <property type="project" value="UniProtKB-UniRule"/>
</dbReference>
<evidence type="ECO:0000256" key="12">
    <source>
        <dbReference type="ARBA" id="ARBA00022741"/>
    </source>
</evidence>
<evidence type="ECO:0000313" key="18">
    <source>
        <dbReference type="EMBL" id="VYS97786.1"/>
    </source>
</evidence>
<dbReference type="InterPro" id="IPR013820">
    <property type="entry name" value="ATP_PRibTrfase_cat"/>
</dbReference>
<comment type="subunit">
    <text evidence="5 16">Heteromultimer composed of HisG and HisZ subunits.</text>
</comment>
<keyword evidence="12 16" id="KW-0547">Nucleotide-binding</keyword>
<keyword evidence="9 16" id="KW-0028">Amino-acid biosynthesis</keyword>
<evidence type="ECO:0000256" key="3">
    <source>
        <dbReference type="ARBA" id="ARBA00004667"/>
    </source>
</evidence>
<comment type="catalytic activity">
    <reaction evidence="1 16">
        <text>1-(5-phospho-beta-D-ribosyl)-ATP + diphosphate = 5-phospho-alpha-D-ribose 1-diphosphate + ATP</text>
        <dbReference type="Rhea" id="RHEA:18473"/>
        <dbReference type="ChEBI" id="CHEBI:30616"/>
        <dbReference type="ChEBI" id="CHEBI:33019"/>
        <dbReference type="ChEBI" id="CHEBI:58017"/>
        <dbReference type="ChEBI" id="CHEBI:73183"/>
        <dbReference type="EC" id="2.4.2.17"/>
    </reaction>
</comment>
<dbReference type="PROSITE" id="PS01316">
    <property type="entry name" value="ATP_P_PHORIBOSYLTR"/>
    <property type="match status" value="1"/>
</dbReference>
<evidence type="ECO:0000256" key="6">
    <source>
        <dbReference type="ARBA" id="ARBA00011946"/>
    </source>
</evidence>
<dbReference type="Pfam" id="PF01634">
    <property type="entry name" value="HisG"/>
    <property type="match status" value="1"/>
</dbReference>
<dbReference type="NCBIfam" id="TIGR00070">
    <property type="entry name" value="hisG"/>
    <property type="match status" value="1"/>
</dbReference>
<dbReference type="SUPFAM" id="SSF53850">
    <property type="entry name" value="Periplasmic binding protein-like II"/>
    <property type="match status" value="1"/>
</dbReference>
<evidence type="ECO:0000259" key="17">
    <source>
        <dbReference type="Pfam" id="PF01634"/>
    </source>
</evidence>
<evidence type="ECO:0000256" key="2">
    <source>
        <dbReference type="ARBA" id="ARBA00004496"/>
    </source>
</evidence>
<proteinExistence type="inferred from homology"/>
<comment type="domain">
    <text evidence="16">Lacks the C-terminal regulatory region which is replaced by HisZ.</text>
</comment>
<dbReference type="FunFam" id="3.40.190.10:FF:000011">
    <property type="entry name" value="ATP phosphoribosyltransferase"/>
    <property type="match status" value="1"/>
</dbReference>
<dbReference type="GO" id="GO:0005737">
    <property type="term" value="C:cytoplasm"/>
    <property type="evidence" value="ECO:0007669"/>
    <property type="project" value="UniProtKB-SubCell"/>
</dbReference>
<comment type="subcellular location">
    <subcellularLocation>
        <location evidence="2 16">Cytoplasm</location>
    </subcellularLocation>
</comment>
<sequence>MRYLTFALTKGRLAKKTLELLEQLGITCEEMKDKDSRKLIFVNEELKLKFFLAKGPDVPTYVEYGAADIGVVGKDTILEEGRKTYEVLDLQFGNCRMCVCGPSGAKELLNHHELIRVATKYPNIAKDYFYNKKHQTVEIIKLNGSIELAPLVGLSEVIVDIVETGSTLRENGLEVLEEVCPLSARMIVNPVSMRMENERIKELLTKLRMILQEA</sequence>